<keyword evidence="1" id="KW-0560">Oxidoreductase</keyword>
<gene>
    <name evidence="3" type="ORF">AN218_26415</name>
</gene>
<name>A0A1E7KWY5_9ACTN</name>
<feature type="region of interest" description="Disordered" evidence="2">
    <location>
        <begin position="1"/>
        <end position="49"/>
    </location>
</feature>
<accession>A0A1E7KWY5</accession>
<reference evidence="3 4" key="1">
    <citation type="journal article" date="2016" name="Front. Microbiol.">
        <title>Comparative Genomics Analysis of Streptomyces Species Reveals Their Adaptation to the Marine Environment and Their Diversity at the Genomic Level.</title>
        <authorList>
            <person name="Tian X."/>
            <person name="Zhang Z."/>
            <person name="Yang T."/>
            <person name="Chen M."/>
            <person name="Li J."/>
            <person name="Chen F."/>
            <person name="Yang J."/>
            <person name="Li W."/>
            <person name="Zhang B."/>
            <person name="Zhang Z."/>
            <person name="Wu J."/>
            <person name="Zhang C."/>
            <person name="Long L."/>
            <person name="Xiao J."/>
        </authorList>
    </citation>
    <scope>NUCLEOTIDE SEQUENCE [LARGE SCALE GENOMIC DNA]</scope>
    <source>
        <strain evidence="3 4">SCSIO 10429</strain>
    </source>
</reference>
<dbReference type="Proteomes" id="UP000176005">
    <property type="component" value="Unassembled WGS sequence"/>
</dbReference>
<dbReference type="Pfam" id="PF14027">
    <property type="entry name" value="Questin_oxidase"/>
    <property type="match status" value="1"/>
</dbReference>
<dbReference type="EMBL" id="LJGW01000422">
    <property type="protein sequence ID" value="OEV08442.1"/>
    <property type="molecule type" value="Genomic_DNA"/>
</dbReference>
<feature type="compositionally biased region" description="Basic and acidic residues" evidence="2">
    <location>
        <begin position="33"/>
        <end position="48"/>
    </location>
</feature>
<dbReference type="AlphaFoldDB" id="A0A1E7KWY5"/>
<dbReference type="InterPro" id="IPR025337">
    <property type="entry name" value="Questin_oxidase-like"/>
</dbReference>
<proteinExistence type="predicted"/>
<evidence type="ECO:0000313" key="4">
    <source>
        <dbReference type="Proteomes" id="UP000176005"/>
    </source>
</evidence>
<feature type="compositionally biased region" description="Low complexity" evidence="2">
    <location>
        <begin position="8"/>
        <end position="17"/>
    </location>
</feature>
<keyword evidence="4" id="KW-1185">Reference proteome</keyword>
<evidence type="ECO:0000256" key="2">
    <source>
        <dbReference type="SAM" id="MobiDB-lite"/>
    </source>
</evidence>
<sequence>MDSDETETGTGTEARTGNGNGTGTDGSGTLDEALERLHSSGPEREDWLSNHAPMAVEALVRRGQARSVHRWIDGYRDRLEEMPAPYARITDGSWREALGDPRRLADWIAYFERALEERPWRAVLTEWWPRLLPGISAAATHGVIRVGHAVRTLLAEEERQGGSPLSPRTAPRVAELAHALGYWAARHSVLEGIRPLPAASSAAAGLADVPAVVDQSGGIRERLARIESLPARPGTGGH</sequence>
<dbReference type="GO" id="GO:0016491">
    <property type="term" value="F:oxidoreductase activity"/>
    <property type="evidence" value="ECO:0007669"/>
    <property type="project" value="UniProtKB-KW"/>
</dbReference>
<organism evidence="3 4">
    <name type="scientific">Streptomyces nanshensis</name>
    <dbReference type="NCBI Taxonomy" id="518642"/>
    <lineage>
        <taxon>Bacteria</taxon>
        <taxon>Bacillati</taxon>
        <taxon>Actinomycetota</taxon>
        <taxon>Actinomycetes</taxon>
        <taxon>Kitasatosporales</taxon>
        <taxon>Streptomycetaceae</taxon>
        <taxon>Streptomyces</taxon>
    </lineage>
</organism>
<evidence type="ECO:0000313" key="3">
    <source>
        <dbReference type="EMBL" id="OEV08442.1"/>
    </source>
</evidence>
<dbReference type="RefSeq" id="WP_141747701.1">
    <property type="nucleotide sequence ID" value="NZ_LJGW01000422.1"/>
</dbReference>
<evidence type="ECO:0000256" key="1">
    <source>
        <dbReference type="ARBA" id="ARBA00023002"/>
    </source>
</evidence>
<comment type="caution">
    <text evidence="3">The sequence shown here is derived from an EMBL/GenBank/DDBJ whole genome shotgun (WGS) entry which is preliminary data.</text>
</comment>
<dbReference type="PATRIC" id="fig|518642.10.peg.6024"/>
<feature type="non-terminal residue" evidence="3">
    <location>
        <position position="238"/>
    </location>
</feature>
<evidence type="ECO:0008006" key="5">
    <source>
        <dbReference type="Google" id="ProtNLM"/>
    </source>
</evidence>
<protein>
    <recommendedName>
        <fullName evidence="5">DUF4243 domain-containing protein</fullName>
    </recommendedName>
</protein>